<proteinExistence type="predicted"/>
<dbReference type="InterPro" id="IPR052146">
    <property type="entry name" value="HOT1"/>
</dbReference>
<feature type="domain" description="Transcription activator GCR1-like" evidence="3">
    <location>
        <begin position="355"/>
        <end position="437"/>
    </location>
</feature>
<feature type="coiled-coil region" evidence="1">
    <location>
        <begin position="85"/>
        <end position="115"/>
    </location>
</feature>
<comment type="caution">
    <text evidence="4">The sequence shown here is derived from an EMBL/GenBank/DDBJ whole genome shotgun (WGS) entry which is preliminary data.</text>
</comment>
<dbReference type="OrthoDB" id="428577at2759"/>
<reference evidence="4" key="1">
    <citation type="journal article" date="2020" name="BMC Genomics">
        <title>Correction to: Identification and distribution of gene clusters required for synthesis of sphingolipid metabolism inhibitors in diverse species of the filamentous fungus Fusarium.</title>
        <authorList>
            <person name="Kim H.S."/>
            <person name="Lohmar J.M."/>
            <person name="Busman M."/>
            <person name="Brown D.W."/>
            <person name="Naumann T.A."/>
            <person name="Divon H.H."/>
            <person name="Lysoe E."/>
            <person name="Uhlig S."/>
            <person name="Proctor R.H."/>
        </authorList>
    </citation>
    <scope>NUCLEOTIDE SEQUENCE</scope>
    <source>
        <strain evidence="4">NRRL 45417</strain>
    </source>
</reference>
<evidence type="ECO:0000259" key="3">
    <source>
        <dbReference type="Pfam" id="PF12550"/>
    </source>
</evidence>
<organism evidence="4 5">
    <name type="scientific">Fusarium gaditjirri</name>
    <dbReference type="NCBI Taxonomy" id="282569"/>
    <lineage>
        <taxon>Eukaryota</taxon>
        <taxon>Fungi</taxon>
        <taxon>Dikarya</taxon>
        <taxon>Ascomycota</taxon>
        <taxon>Pezizomycotina</taxon>
        <taxon>Sordariomycetes</taxon>
        <taxon>Hypocreomycetidae</taxon>
        <taxon>Hypocreales</taxon>
        <taxon>Nectriaceae</taxon>
        <taxon>Fusarium</taxon>
        <taxon>Fusarium nisikadoi species complex</taxon>
    </lineage>
</organism>
<dbReference type="EMBL" id="JABFAI010000052">
    <property type="protein sequence ID" value="KAF4958488.1"/>
    <property type="molecule type" value="Genomic_DNA"/>
</dbReference>
<evidence type="ECO:0000256" key="1">
    <source>
        <dbReference type="SAM" id="Coils"/>
    </source>
</evidence>
<accession>A0A8H4X1B1</accession>
<feature type="region of interest" description="Disordered" evidence="2">
    <location>
        <begin position="1"/>
        <end position="38"/>
    </location>
</feature>
<feature type="region of interest" description="Disordered" evidence="2">
    <location>
        <begin position="199"/>
        <end position="336"/>
    </location>
</feature>
<dbReference type="Pfam" id="PF12550">
    <property type="entry name" value="GCR1_C"/>
    <property type="match status" value="1"/>
</dbReference>
<feature type="compositionally biased region" description="Polar residues" evidence="2">
    <location>
        <begin position="16"/>
        <end position="26"/>
    </location>
</feature>
<dbReference type="GO" id="GO:0000978">
    <property type="term" value="F:RNA polymerase II cis-regulatory region sequence-specific DNA binding"/>
    <property type="evidence" value="ECO:0007669"/>
    <property type="project" value="TreeGrafter"/>
</dbReference>
<dbReference type="PANTHER" id="PTHR37784:SF2">
    <property type="entry name" value="HIGH-OSMOLARITY-INDUCED TRANSCRIPTION PROTEIN 1"/>
    <property type="match status" value="1"/>
</dbReference>
<keyword evidence="1" id="KW-0175">Coiled coil</keyword>
<dbReference type="Proteomes" id="UP000604273">
    <property type="component" value="Unassembled WGS sequence"/>
</dbReference>
<evidence type="ECO:0000256" key="2">
    <source>
        <dbReference type="SAM" id="MobiDB-lite"/>
    </source>
</evidence>
<protein>
    <recommendedName>
        <fullName evidence="3">Transcription activator GCR1-like domain-containing protein</fullName>
    </recommendedName>
</protein>
<reference evidence="4" key="2">
    <citation type="submission" date="2020-05" db="EMBL/GenBank/DDBJ databases">
        <authorList>
            <person name="Kim H.-S."/>
            <person name="Proctor R.H."/>
            <person name="Brown D.W."/>
        </authorList>
    </citation>
    <scope>NUCLEOTIDE SEQUENCE</scope>
    <source>
        <strain evidence="4">NRRL 45417</strain>
    </source>
</reference>
<dbReference type="PANTHER" id="PTHR37784">
    <property type="entry name" value="PROTEIN MSN1"/>
    <property type="match status" value="1"/>
</dbReference>
<evidence type="ECO:0000313" key="4">
    <source>
        <dbReference type="EMBL" id="KAF4958488.1"/>
    </source>
</evidence>
<feature type="compositionally biased region" description="Polar residues" evidence="2">
    <location>
        <begin position="250"/>
        <end position="263"/>
    </location>
</feature>
<sequence length="463" mass="52526">MSESVCKKQPMLLISPNETPATSRSASEGPLRRSASEPCQRIFPIRRKSLELVAPPAREDEIDWEVDKVPMSFARIVVNLQEHYAAELEAERQRTEELARQNEEMMRKMGEMERRLQMHVVLMDGFVGFMRDVKEGKFAGGGGAELGIAKAFGGEHLQEVRGLVAENYMPVKPSVEQPTKEHMVLDEAEVQEIAPVIRHVSFDDTPSTPDLEAPPVRSTGRRAPKRKNPPLRPHREVKRQTRATLRSVRLRNTSSWTAINARNSPYAGADSSGGEDKDLDFTPDLEVEEDDEEEEGDEEQEVEGDSDDEMEDIPNAPATPSPSLSDEDLETTKTRYSAPRSVAYRYASGPPGRKFKYHRMPKTVALVWQEWKHGSNGNPPIQSLEEKYSTRWRMGTLQERKYASNYVGVRQKVVRKVEEMCHQKGLTPEKACEILDRRVDGRMQLLMTALRKGQDPLVVIPRR</sequence>
<dbReference type="GO" id="GO:0000981">
    <property type="term" value="F:DNA-binding transcription factor activity, RNA polymerase II-specific"/>
    <property type="evidence" value="ECO:0007669"/>
    <property type="project" value="TreeGrafter"/>
</dbReference>
<dbReference type="InterPro" id="IPR022210">
    <property type="entry name" value="TF_GCR1-like"/>
</dbReference>
<evidence type="ECO:0000313" key="5">
    <source>
        <dbReference type="Proteomes" id="UP000604273"/>
    </source>
</evidence>
<gene>
    <name evidence="4" type="ORF">FGADI_2412</name>
</gene>
<feature type="compositionally biased region" description="Acidic residues" evidence="2">
    <location>
        <begin position="281"/>
        <end position="312"/>
    </location>
</feature>
<dbReference type="AlphaFoldDB" id="A0A8H4X1B1"/>
<keyword evidence="5" id="KW-1185">Reference proteome</keyword>
<name>A0A8H4X1B1_9HYPO</name>
<dbReference type="GO" id="GO:0060963">
    <property type="term" value="P:positive regulation of ribosomal protein gene transcription by RNA polymerase II"/>
    <property type="evidence" value="ECO:0007669"/>
    <property type="project" value="TreeGrafter"/>
</dbReference>
<feature type="compositionally biased region" description="Basic residues" evidence="2">
    <location>
        <begin position="219"/>
        <end position="229"/>
    </location>
</feature>